<dbReference type="AlphaFoldDB" id="A0AAE1ECI3"/>
<evidence type="ECO:0000313" key="1">
    <source>
        <dbReference type="EMBL" id="KAK3800968.1"/>
    </source>
</evidence>
<reference evidence="1" key="1">
    <citation type="journal article" date="2023" name="G3 (Bethesda)">
        <title>A reference genome for the long-term kleptoplast-retaining sea slug Elysia crispata morphotype clarki.</title>
        <authorList>
            <person name="Eastman K.E."/>
            <person name="Pendleton A.L."/>
            <person name="Shaikh M.A."/>
            <person name="Suttiyut T."/>
            <person name="Ogas R."/>
            <person name="Tomko P."/>
            <person name="Gavelis G."/>
            <person name="Widhalm J.R."/>
            <person name="Wisecaver J.H."/>
        </authorList>
    </citation>
    <scope>NUCLEOTIDE SEQUENCE</scope>
    <source>
        <strain evidence="1">ECLA1</strain>
    </source>
</reference>
<proteinExistence type="predicted"/>
<name>A0AAE1ECI3_9GAST</name>
<dbReference type="Proteomes" id="UP001283361">
    <property type="component" value="Unassembled WGS sequence"/>
</dbReference>
<evidence type="ECO:0000313" key="2">
    <source>
        <dbReference type="Proteomes" id="UP001283361"/>
    </source>
</evidence>
<organism evidence="1 2">
    <name type="scientific">Elysia crispata</name>
    <name type="common">lettuce slug</name>
    <dbReference type="NCBI Taxonomy" id="231223"/>
    <lineage>
        <taxon>Eukaryota</taxon>
        <taxon>Metazoa</taxon>
        <taxon>Spiralia</taxon>
        <taxon>Lophotrochozoa</taxon>
        <taxon>Mollusca</taxon>
        <taxon>Gastropoda</taxon>
        <taxon>Heterobranchia</taxon>
        <taxon>Euthyneura</taxon>
        <taxon>Panpulmonata</taxon>
        <taxon>Sacoglossa</taxon>
        <taxon>Placobranchoidea</taxon>
        <taxon>Plakobranchidae</taxon>
        <taxon>Elysia</taxon>
    </lineage>
</organism>
<comment type="caution">
    <text evidence="1">The sequence shown here is derived from an EMBL/GenBank/DDBJ whole genome shotgun (WGS) entry which is preliminary data.</text>
</comment>
<gene>
    <name evidence="1" type="ORF">RRG08_001216</name>
</gene>
<keyword evidence="2" id="KW-1185">Reference proteome</keyword>
<sequence length="96" mass="11420">MLVWEPPDELHLQAILGSDLQSPSLLKEIFLNDHDYVFSPRWSDQIWYPIFPDHCRLLNVVHSAVFRRQCFDYNELLVLSDCFLSMSFYAQVRQKS</sequence>
<dbReference type="EMBL" id="JAWDGP010000384">
    <property type="protein sequence ID" value="KAK3800968.1"/>
    <property type="molecule type" value="Genomic_DNA"/>
</dbReference>
<accession>A0AAE1ECI3</accession>
<protein>
    <submittedName>
        <fullName evidence="1">Uncharacterized protein</fullName>
    </submittedName>
</protein>